<keyword evidence="9" id="KW-1185">Reference proteome</keyword>
<dbReference type="InterPro" id="IPR007895">
    <property type="entry name" value="MASE1"/>
</dbReference>
<dbReference type="Pfam" id="PF05231">
    <property type="entry name" value="MASE1"/>
    <property type="match status" value="1"/>
</dbReference>
<dbReference type="EMBL" id="CP002745">
    <property type="protein sequence ID" value="AEK62175.1"/>
    <property type="molecule type" value="Genomic_DNA"/>
</dbReference>
<evidence type="ECO:0000313" key="9">
    <source>
        <dbReference type="Proteomes" id="UP000008392"/>
    </source>
</evidence>
<comment type="subcellular location">
    <subcellularLocation>
        <location evidence="1">Cell membrane</location>
        <topology evidence="1">Multi-pass membrane protein</topology>
    </subcellularLocation>
</comment>
<dbReference type="AlphaFoldDB" id="G0ABX8"/>
<dbReference type="eggNOG" id="COG3447">
    <property type="taxonomic scope" value="Bacteria"/>
</dbReference>
<evidence type="ECO:0000256" key="4">
    <source>
        <dbReference type="ARBA" id="ARBA00022989"/>
    </source>
</evidence>
<reference evidence="8 9" key="5">
    <citation type="journal article" date="2011" name="ISME J.">
        <title>Dual transcriptional profiling of a bacterial/fungal confrontation: Collimonas fungivorans versus Aspergillus niger.</title>
        <authorList>
            <person name="Mela F."/>
            <person name="Fritsche K."/>
            <person name="de Boer W."/>
            <person name="van Veen J.A."/>
            <person name="de Graaff L.H."/>
            <person name="van den Berg M."/>
            <person name="Leveau J.H."/>
        </authorList>
    </citation>
    <scope>NUCLEOTIDE SEQUENCE [LARGE SCALE GENOMIC DNA]</scope>
    <source>
        <strain evidence="8 9">Ter331</strain>
    </source>
</reference>
<keyword evidence="3 6" id="KW-0812">Transmembrane</keyword>
<reference evidence="8 9" key="3">
    <citation type="journal article" date="2008" name="FEMS Microbiol. Ecol.">
        <title>Identification and characterization of genes underlying chitinolysis in Collimonas fungivorans Ter331.</title>
        <authorList>
            <person name="Fritsche K."/>
            <person name="de Boer W."/>
            <person name="Gerards S."/>
            <person name="van den Berg M."/>
            <person name="van Veen J.A."/>
            <person name="Leveau J.H."/>
        </authorList>
    </citation>
    <scope>NUCLEOTIDE SEQUENCE [LARGE SCALE GENOMIC DNA]</scope>
    <source>
        <strain evidence="8 9">Ter331</strain>
    </source>
</reference>
<feature type="transmembrane region" description="Helical" evidence="6">
    <location>
        <begin position="254"/>
        <end position="273"/>
    </location>
</feature>
<dbReference type="GO" id="GO:0005886">
    <property type="term" value="C:plasma membrane"/>
    <property type="evidence" value="ECO:0007669"/>
    <property type="project" value="UniProtKB-SubCell"/>
</dbReference>
<dbReference type="KEGG" id="cfu:CFU_2348"/>
<dbReference type="SUPFAM" id="SSF55785">
    <property type="entry name" value="PYP-like sensor domain (PAS domain)"/>
    <property type="match status" value="1"/>
</dbReference>
<evidence type="ECO:0000256" key="6">
    <source>
        <dbReference type="SAM" id="Phobius"/>
    </source>
</evidence>
<keyword evidence="4 6" id="KW-1133">Transmembrane helix</keyword>
<feature type="domain" description="MASE1" evidence="7">
    <location>
        <begin position="74"/>
        <end position="334"/>
    </location>
</feature>
<organism evidence="8 9">
    <name type="scientific">Collimonas fungivorans (strain Ter331)</name>
    <dbReference type="NCBI Taxonomy" id="1005048"/>
    <lineage>
        <taxon>Bacteria</taxon>
        <taxon>Pseudomonadati</taxon>
        <taxon>Pseudomonadota</taxon>
        <taxon>Betaproteobacteria</taxon>
        <taxon>Burkholderiales</taxon>
        <taxon>Oxalobacteraceae</taxon>
        <taxon>Collimonas</taxon>
    </lineage>
</organism>
<feature type="transmembrane region" description="Helical" evidence="6">
    <location>
        <begin position="280"/>
        <end position="303"/>
    </location>
</feature>
<feature type="transmembrane region" description="Helical" evidence="6">
    <location>
        <begin position="72"/>
        <end position="90"/>
    </location>
</feature>
<reference evidence="8 9" key="2">
    <citation type="journal article" date="2006" name="J. Microbiol. Methods">
        <title>Genomic flank-sequencing of plasposon insertion sites for rapid identification of functional genes.</title>
        <authorList>
            <person name="Leveau J.H."/>
            <person name="Gerards S."/>
            <person name="Fritsche K."/>
            <person name="Zondag G."/>
            <person name="van Veen J.A."/>
        </authorList>
    </citation>
    <scope>NUCLEOTIDE SEQUENCE [LARGE SCALE GENOMIC DNA]</scope>
    <source>
        <strain evidence="8 9">Ter331</strain>
    </source>
</reference>
<feature type="transmembrane region" description="Helical" evidence="6">
    <location>
        <begin position="189"/>
        <end position="211"/>
    </location>
</feature>
<dbReference type="Gene3D" id="3.30.450.20">
    <property type="entry name" value="PAS domain"/>
    <property type="match status" value="1"/>
</dbReference>
<reference evidence="8 9" key="1">
    <citation type="journal article" date="2004" name="Environ. Microbiol.">
        <title>Phylogeny-function analysis of (meta)genomic libraries: screening for expression of ribosomal RNA genes by large-insert library fluorescent in situ hybridization (LIL-FISH).</title>
        <authorList>
            <person name="Leveau J.H."/>
            <person name="Gerards S."/>
            <person name="de Boer W."/>
            <person name="van Veen J.A."/>
        </authorList>
    </citation>
    <scope>NUCLEOTIDE SEQUENCE [LARGE SCALE GENOMIC DNA]</scope>
    <source>
        <strain evidence="8 9">Ter331</strain>
    </source>
</reference>
<dbReference type="InterPro" id="IPR035965">
    <property type="entry name" value="PAS-like_dom_sf"/>
</dbReference>
<evidence type="ECO:0000259" key="7">
    <source>
        <dbReference type="Pfam" id="PF05231"/>
    </source>
</evidence>
<evidence type="ECO:0000256" key="5">
    <source>
        <dbReference type="ARBA" id="ARBA00023136"/>
    </source>
</evidence>
<evidence type="ECO:0000256" key="2">
    <source>
        <dbReference type="ARBA" id="ARBA00022475"/>
    </source>
</evidence>
<feature type="transmembrane region" description="Helical" evidence="6">
    <location>
        <begin position="315"/>
        <end position="332"/>
    </location>
</feature>
<feature type="transmembrane region" description="Helical" evidence="6">
    <location>
        <begin position="120"/>
        <end position="140"/>
    </location>
</feature>
<keyword evidence="2" id="KW-1003">Cell membrane</keyword>
<evidence type="ECO:0000313" key="8">
    <source>
        <dbReference type="EMBL" id="AEK62175.1"/>
    </source>
</evidence>
<dbReference type="HOGENOM" id="CLU_642312_0_0_4"/>
<proteinExistence type="predicted"/>
<dbReference type="STRING" id="1005048.CFU_2348"/>
<sequence length="475" mass="51640">MTAAWPAFPIAKFFPDSPYNERHLAHRIFWGKNINAIRTSTVKLTNQTVIALLWGLLYLVTGYMSHQLNGPIATTGYIWLPAGVTVAAFMLTRTARWLPLVIGFVLAQLLLGVIEERNLLRVALFALDEIGIAAIVVALVRKAQLPMEGLYFVRGLLIAAVACSAVSAAIGAAWFTLVQHVPFWPTARIWAASDLVGILIVTPVLAGWSRFHAMRSGGMDRSDFLLGLAAFLALGVTAFVIFDGNSISKFSAGVNFALTYIPLFFAAVVTLLWGGRGGSLAVAMLAFFALLNTVQGEGPFAAFSDIFSRHSLLEAQLYLAVAALLCLLISALKTTREQLHEDAAQWKSDVELALAVSRQLVYSIDPHSKKLCWNGDLQGLLGVSNAAFSELDQVLAHVHPDDRQPLRSRWLDDSDDDARPDFGFRLLLPAGEVSHVSDMSAVLLDADESVAMVAGAWRLNLKEDAQQRSSGSIVI</sequence>
<reference evidence="8 9" key="4">
    <citation type="journal article" date="2010" name="Environ. Microbiol.">
        <title>The bacterial genus Collimonas: mycophagy, weathering and other adaptive solutions to life in oligotrophic soil environments.</title>
        <authorList>
            <person name="Leveau J.H."/>
            <person name="Uroz S."/>
            <person name="de Boer W."/>
        </authorList>
    </citation>
    <scope>NUCLEOTIDE SEQUENCE [LARGE SCALE GENOMIC DNA]</scope>
    <source>
        <strain evidence="8 9">Ter331</strain>
    </source>
</reference>
<name>G0ABX8_COLFT</name>
<feature type="transmembrane region" description="Helical" evidence="6">
    <location>
        <begin position="97"/>
        <end position="114"/>
    </location>
</feature>
<reference evidence="9" key="6">
    <citation type="submission" date="2011-05" db="EMBL/GenBank/DDBJ databases">
        <title>Complete sequence of Collimonas fungivorans Ter331.</title>
        <authorList>
            <person name="Leveau J.H."/>
        </authorList>
    </citation>
    <scope>NUCLEOTIDE SEQUENCE [LARGE SCALE GENOMIC DNA]</scope>
    <source>
        <strain evidence="9">Ter331</strain>
    </source>
</reference>
<gene>
    <name evidence="8" type="ordered locus">CFU_2348</name>
</gene>
<feature type="transmembrane region" description="Helical" evidence="6">
    <location>
        <begin position="152"/>
        <end position="177"/>
    </location>
</feature>
<feature type="transmembrane region" description="Helical" evidence="6">
    <location>
        <begin position="48"/>
        <end position="66"/>
    </location>
</feature>
<keyword evidence="5 6" id="KW-0472">Membrane</keyword>
<feature type="transmembrane region" description="Helical" evidence="6">
    <location>
        <begin position="223"/>
        <end position="242"/>
    </location>
</feature>
<accession>G0ABX8</accession>
<protein>
    <submittedName>
        <fullName evidence="8">Putative integral membrane sensor protein</fullName>
    </submittedName>
</protein>
<evidence type="ECO:0000256" key="1">
    <source>
        <dbReference type="ARBA" id="ARBA00004651"/>
    </source>
</evidence>
<evidence type="ECO:0000256" key="3">
    <source>
        <dbReference type="ARBA" id="ARBA00022692"/>
    </source>
</evidence>
<dbReference type="Proteomes" id="UP000008392">
    <property type="component" value="Chromosome"/>
</dbReference>